<name>A0A7X1SSD0_9PROT</name>
<organism evidence="1 2">
    <name type="scientific">Gluconobacter aidae</name>
    <dbReference type="NCBI Taxonomy" id="2662454"/>
    <lineage>
        <taxon>Bacteria</taxon>
        <taxon>Pseudomonadati</taxon>
        <taxon>Pseudomonadota</taxon>
        <taxon>Alphaproteobacteria</taxon>
        <taxon>Acetobacterales</taxon>
        <taxon>Acetobacteraceae</taxon>
        <taxon>Gluconobacter</taxon>
    </lineage>
</organism>
<evidence type="ECO:0008006" key="3">
    <source>
        <dbReference type="Google" id="ProtNLM"/>
    </source>
</evidence>
<accession>A0A7X1SSD0</accession>
<reference evidence="1 2" key="1">
    <citation type="submission" date="2019-10" db="EMBL/GenBank/DDBJ databases">
        <title>Gluconobacter aidae sp. nov., a novel species of acetic acid bacteria isolated in Thailand.</title>
        <authorList>
            <person name="Yukphan P."/>
            <person name="Charoenyingcharoen P."/>
            <person name="Malimas S."/>
            <person name="Muramatsu Y."/>
            <person name="Nakagawa Y."/>
            <person name="Tanasupawat S."/>
            <person name="Yamada Y."/>
        </authorList>
    </citation>
    <scope>NUCLEOTIDE SEQUENCE [LARGE SCALE GENOMIC DNA]</scope>
    <source>
        <strain evidence="1 2">AC10</strain>
    </source>
</reference>
<keyword evidence="2" id="KW-1185">Reference proteome</keyword>
<dbReference type="EMBL" id="WIPH01000049">
    <property type="protein sequence ID" value="MQS00044.1"/>
    <property type="molecule type" value="Genomic_DNA"/>
</dbReference>
<dbReference type="SUPFAM" id="SSF160363">
    <property type="entry name" value="MTH889-like"/>
    <property type="match status" value="1"/>
</dbReference>
<protein>
    <recommendedName>
        <fullName evidence="3">DUF211 domain-containing protein</fullName>
    </recommendedName>
</protein>
<dbReference type="Pfam" id="PF02680">
    <property type="entry name" value="DUF211"/>
    <property type="match status" value="1"/>
</dbReference>
<comment type="caution">
    <text evidence="1">The sequence shown here is derived from an EMBL/GenBank/DDBJ whole genome shotgun (WGS) entry which is preliminary data.</text>
</comment>
<sequence length="98" mass="10333">MAEQLNVRRILLDVDLSIHGPALLTVAAAIQASAGVAACSITVTDIDTETIGTDVTIEGENIDYEGVVEAIEKTGAVVHSLDHLAAGDRLIESVPRRR</sequence>
<proteinExistence type="predicted"/>
<dbReference type="Proteomes" id="UP000432209">
    <property type="component" value="Unassembled WGS sequence"/>
</dbReference>
<dbReference type="InterPro" id="IPR003831">
    <property type="entry name" value="DUF211"/>
</dbReference>
<dbReference type="InterPro" id="IPR023129">
    <property type="entry name" value="MTH889-like_dom_sf"/>
</dbReference>
<evidence type="ECO:0000313" key="2">
    <source>
        <dbReference type="Proteomes" id="UP000432209"/>
    </source>
</evidence>
<evidence type="ECO:0000313" key="1">
    <source>
        <dbReference type="EMBL" id="MQS00044.1"/>
    </source>
</evidence>
<gene>
    <name evidence="1" type="ORF">GFJ39_12790</name>
</gene>
<dbReference type="RefSeq" id="WP_153431709.1">
    <property type="nucleotide sequence ID" value="NZ_WIPH01000049.1"/>
</dbReference>
<dbReference type="PANTHER" id="PTHR42240:SF1">
    <property type="entry name" value="DUF211 DOMAIN-CONTAINING PROTEIN"/>
    <property type="match status" value="1"/>
</dbReference>
<dbReference type="PANTHER" id="PTHR42240">
    <property type="entry name" value="DUF211 DOMAIN-CONTAINING PROTEIN"/>
    <property type="match status" value="1"/>
</dbReference>
<dbReference type="AlphaFoldDB" id="A0A7X1SSD0"/>
<dbReference type="Gene3D" id="3.30.70.1340">
    <property type="entry name" value="MTH889-like domain"/>
    <property type="match status" value="1"/>
</dbReference>